<evidence type="ECO:0000256" key="1">
    <source>
        <dbReference type="ARBA" id="ARBA00006484"/>
    </source>
</evidence>
<evidence type="ECO:0000313" key="5">
    <source>
        <dbReference type="Proteomes" id="UP000611723"/>
    </source>
</evidence>
<protein>
    <submittedName>
        <fullName evidence="4">SDR family oxidoreductase</fullName>
    </submittedName>
</protein>
<dbReference type="CDD" id="cd05233">
    <property type="entry name" value="SDR_c"/>
    <property type="match status" value="1"/>
</dbReference>
<dbReference type="RefSeq" id="WP_201430636.1">
    <property type="nucleotide sequence ID" value="NZ_JAEQBW010000002.1"/>
</dbReference>
<accession>A0A935CAS6</accession>
<dbReference type="PANTHER" id="PTHR43115:SF4">
    <property type="entry name" value="DEHYDROGENASE_REDUCTASE SDR FAMILY MEMBER 11"/>
    <property type="match status" value="1"/>
</dbReference>
<gene>
    <name evidence="4" type="ORF">JKA74_07985</name>
</gene>
<dbReference type="AlphaFoldDB" id="A0A935CAS6"/>
<evidence type="ECO:0000256" key="3">
    <source>
        <dbReference type="RuleBase" id="RU000363"/>
    </source>
</evidence>
<keyword evidence="2" id="KW-0560">Oxidoreductase</keyword>
<proteinExistence type="inferred from homology"/>
<dbReference type="InterPro" id="IPR036291">
    <property type="entry name" value="NAD(P)-bd_dom_sf"/>
</dbReference>
<reference evidence="4" key="1">
    <citation type="submission" date="2021-01" db="EMBL/GenBank/DDBJ databases">
        <title>Marivirga aurantiaca sp. nov., isolated from intertidal surface sediments.</title>
        <authorList>
            <person name="Zhang M."/>
        </authorList>
    </citation>
    <scope>NUCLEOTIDE SEQUENCE</scope>
    <source>
        <strain evidence="4">S37H4</strain>
    </source>
</reference>
<dbReference type="EMBL" id="JAEQBW010000002">
    <property type="protein sequence ID" value="MBK6264973.1"/>
    <property type="molecule type" value="Genomic_DNA"/>
</dbReference>
<dbReference type="Proteomes" id="UP000611723">
    <property type="component" value="Unassembled WGS sequence"/>
</dbReference>
<dbReference type="Gene3D" id="3.40.50.720">
    <property type="entry name" value="NAD(P)-binding Rossmann-like Domain"/>
    <property type="match status" value="1"/>
</dbReference>
<keyword evidence="5" id="KW-1185">Reference proteome</keyword>
<dbReference type="SUPFAM" id="SSF51735">
    <property type="entry name" value="NAD(P)-binding Rossmann-fold domains"/>
    <property type="match status" value="1"/>
</dbReference>
<dbReference type="InterPro" id="IPR020904">
    <property type="entry name" value="Sc_DH/Rdtase_CS"/>
</dbReference>
<dbReference type="PRINTS" id="PR00081">
    <property type="entry name" value="GDHRDH"/>
</dbReference>
<sequence>MTFENLSSVAVITGGSNGIGKAISSKLAAENILVVVADIVPPKEAPENVIFRQCDVTIGDEVDALYKWILSEIGAPDLLIINAGKGIHEQLIEGDPEKWFAVLNLNIMGALRFIRAFVPPMYQNKSGKVVFISSVSAMKAYTYGSVYSASKAALDMIAETLRLETLPYIKVTTIAAGITDSDFFDNQLLGNTSIEEMGMGSLSCKDVAEDVWYAINKKGTASINRLVTRPSGQSF</sequence>
<dbReference type="PANTHER" id="PTHR43115">
    <property type="entry name" value="DEHYDROGENASE/REDUCTASE SDR FAMILY MEMBER 11"/>
    <property type="match status" value="1"/>
</dbReference>
<dbReference type="GO" id="GO:0016491">
    <property type="term" value="F:oxidoreductase activity"/>
    <property type="evidence" value="ECO:0007669"/>
    <property type="project" value="UniProtKB-KW"/>
</dbReference>
<comment type="caution">
    <text evidence="4">The sequence shown here is derived from an EMBL/GenBank/DDBJ whole genome shotgun (WGS) entry which is preliminary data.</text>
</comment>
<name>A0A935CAS6_9BACT</name>
<dbReference type="Pfam" id="PF00106">
    <property type="entry name" value="adh_short"/>
    <property type="match status" value="1"/>
</dbReference>
<dbReference type="PROSITE" id="PS00061">
    <property type="entry name" value="ADH_SHORT"/>
    <property type="match status" value="1"/>
</dbReference>
<comment type="similarity">
    <text evidence="1 3">Belongs to the short-chain dehydrogenases/reductases (SDR) family.</text>
</comment>
<evidence type="ECO:0000313" key="4">
    <source>
        <dbReference type="EMBL" id="MBK6264973.1"/>
    </source>
</evidence>
<evidence type="ECO:0000256" key="2">
    <source>
        <dbReference type="ARBA" id="ARBA00023002"/>
    </source>
</evidence>
<dbReference type="PRINTS" id="PR00080">
    <property type="entry name" value="SDRFAMILY"/>
</dbReference>
<organism evidence="4 5">
    <name type="scientific">Marivirga aurantiaca</name>
    <dbReference type="NCBI Taxonomy" id="2802615"/>
    <lineage>
        <taxon>Bacteria</taxon>
        <taxon>Pseudomonadati</taxon>
        <taxon>Bacteroidota</taxon>
        <taxon>Cytophagia</taxon>
        <taxon>Cytophagales</taxon>
        <taxon>Marivirgaceae</taxon>
        <taxon>Marivirga</taxon>
    </lineage>
</organism>
<dbReference type="InterPro" id="IPR002347">
    <property type="entry name" value="SDR_fam"/>
</dbReference>